<dbReference type="InterPro" id="IPR024747">
    <property type="entry name" value="Pyridox_Oxase-rel"/>
</dbReference>
<gene>
    <name evidence="1" type="ORF">V6R90_03150</name>
</gene>
<dbReference type="Pfam" id="PF12900">
    <property type="entry name" value="Pyridox_ox_2"/>
    <property type="match status" value="1"/>
</dbReference>
<sequence>MDTASAPTGPAAAGELTSEECWERLARHELGRLAYRLVDEVHLVPINYVVDDGALLFRTAAGGKLLAAALHSEVALEIDWHDTSSAWSVVARGRLRRLDEREEHRLDAEVRQSWLEGPTYDVVELRPTVVTGRSFQLRARPAELADAD</sequence>
<proteinExistence type="predicted"/>
<dbReference type="InterPro" id="IPR012349">
    <property type="entry name" value="Split_barrel_FMN-bd"/>
</dbReference>
<dbReference type="EMBL" id="JBEGDP010000002">
    <property type="protein sequence ID" value="MEQ7846260.1"/>
    <property type="molecule type" value="Genomic_DNA"/>
</dbReference>
<evidence type="ECO:0000313" key="1">
    <source>
        <dbReference type="EMBL" id="MEQ7846260.1"/>
    </source>
</evidence>
<organism evidence="1 2">
    <name type="scientific">Nocardioides kribbensis</name>
    <dbReference type="NCBI Taxonomy" id="305517"/>
    <lineage>
        <taxon>Bacteria</taxon>
        <taxon>Bacillati</taxon>
        <taxon>Actinomycetota</taxon>
        <taxon>Actinomycetes</taxon>
        <taxon>Propionibacteriales</taxon>
        <taxon>Nocardioidaceae</taxon>
        <taxon>Nocardioides</taxon>
    </lineage>
</organism>
<dbReference type="SUPFAM" id="SSF50475">
    <property type="entry name" value="FMN-binding split barrel"/>
    <property type="match status" value="1"/>
</dbReference>
<dbReference type="Proteomes" id="UP001482520">
    <property type="component" value="Unassembled WGS sequence"/>
</dbReference>
<reference evidence="1 2" key="1">
    <citation type="submission" date="2024-02" db="EMBL/GenBank/DDBJ databases">
        <title>Full genome sequence of Nocardioides kribbensis.</title>
        <authorList>
            <person name="Poletto B.L."/>
            <person name="Silva G."/>
            <person name="Galante D."/>
            <person name="Campos K.R."/>
            <person name="Santos M.B.N."/>
            <person name="Sacchi C.T."/>
        </authorList>
    </citation>
    <scope>NUCLEOTIDE SEQUENCE [LARGE SCALE GENOMIC DNA]</scope>
    <source>
        <strain evidence="1 2">O4R</strain>
    </source>
</reference>
<protein>
    <submittedName>
        <fullName evidence="1">Pyridoxamine 5'-phosphate oxidase family protein</fullName>
    </submittedName>
</protein>
<accession>A0ABV1NUU9</accession>
<evidence type="ECO:0000313" key="2">
    <source>
        <dbReference type="Proteomes" id="UP001482520"/>
    </source>
</evidence>
<keyword evidence="2" id="KW-1185">Reference proteome</keyword>
<name>A0ABV1NUU9_9ACTN</name>
<dbReference type="RefSeq" id="WP_193660874.1">
    <property type="nucleotide sequence ID" value="NZ_BAAAMM010000001.1"/>
</dbReference>
<comment type="caution">
    <text evidence="1">The sequence shown here is derived from an EMBL/GenBank/DDBJ whole genome shotgun (WGS) entry which is preliminary data.</text>
</comment>
<dbReference type="Gene3D" id="2.30.110.10">
    <property type="entry name" value="Electron Transport, Fmn-binding Protein, Chain A"/>
    <property type="match status" value="1"/>
</dbReference>